<dbReference type="InterPro" id="IPR002745">
    <property type="entry name" value="Ptrans_KptA/Tpt1"/>
</dbReference>
<feature type="compositionally biased region" description="Gly residues" evidence="7">
    <location>
        <begin position="70"/>
        <end position="79"/>
    </location>
</feature>
<proteinExistence type="inferred from homology"/>
<evidence type="ECO:0000313" key="9">
    <source>
        <dbReference type="Proteomes" id="UP000275385"/>
    </source>
</evidence>
<dbReference type="Proteomes" id="UP000275385">
    <property type="component" value="Unassembled WGS sequence"/>
</dbReference>
<evidence type="ECO:0000256" key="3">
    <source>
        <dbReference type="ARBA" id="ARBA00012007"/>
    </source>
</evidence>
<keyword evidence="5" id="KW-0520">NAD</keyword>
<reference evidence="8 9" key="1">
    <citation type="submission" date="2018-08" db="EMBL/GenBank/DDBJ databases">
        <title>Draft genome of the lignicolous fungus Coniochaeta pulveracea.</title>
        <authorList>
            <person name="Borstlap C.J."/>
            <person name="De Witt R.N."/>
            <person name="Botha A."/>
            <person name="Volschenk H."/>
        </authorList>
    </citation>
    <scope>NUCLEOTIDE SEQUENCE [LARGE SCALE GENOMIC DNA]</scope>
    <source>
        <strain evidence="8 9">CAB683</strain>
    </source>
</reference>
<feature type="compositionally biased region" description="Basic residues" evidence="7">
    <location>
        <begin position="59"/>
        <end position="69"/>
    </location>
</feature>
<evidence type="ECO:0000256" key="4">
    <source>
        <dbReference type="ARBA" id="ARBA00022679"/>
    </source>
</evidence>
<dbReference type="PANTHER" id="PTHR12684">
    <property type="entry name" value="PUTATIVE PHOSPHOTRANSFERASE"/>
    <property type="match status" value="1"/>
</dbReference>
<dbReference type="GO" id="GO:0000215">
    <property type="term" value="F:tRNA 2'-phosphotransferase activity"/>
    <property type="evidence" value="ECO:0007669"/>
    <property type="project" value="UniProtKB-EC"/>
</dbReference>
<keyword evidence="4" id="KW-0808">Transferase</keyword>
<comment type="caution">
    <text evidence="8">The sequence shown here is derived from an EMBL/GenBank/DDBJ whole genome shotgun (WGS) entry which is preliminary data.</text>
</comment>
<protein>
    <recommendedName>
        <fullName evidence="3">2'-phosphotransferase</fullName>
        <ecNumber evidence="3">2.7.1.160</ecNumber>
    </recommendedName>
</protein>
<dbReference type="Gene3D" id="3.20.170.30">
    <property type="match status" value="1"/>
</dbReference>
<dbReference type="InterPro" id="IPR042081">
    <property type="entry name" value="RNA_2'-PTrans_C"/>
</dbReference>
<evidence type="ECO:0000256" key="2">
    <source>
        <dbReference type="ARBA" id="ARBA00009836"/>
    </source>
</evidence>
<dbReference type="EMBL" id="QVQW01000006">
    <property type="protein sequence ID" value="RKU48100.1"/>
    <property type="molecule type" value="Genomic_DNA"/>
</dbReference>
<dbReference type="GO" id="GO:0006388">
    <property type="term" value="P:tRNA splicing, via endonucleolytic cleavage and ligation"/>
    <property type="evidence" value="ECO:0007669"/>
    <property type="project" value="TreeGrafter"/>
</dbReference>
<comment type="function">
    <text evidence="1">Catalyzes the last step of tRNA splicing, the transfer of the splice junction 2'-phosphate from ligated tRNA to NAD to produce ADP-ribose 1''-2'' cyclic phosphate.</text>
</comment>
<comment type="catalytic activity">
    <reaction evidence="6">
        <text>2'-phospho-[ligated tRNA] + NAD(+) = mature tRNA + ADP-alpha-D-ribose 1'',2''-cyclic phosphate + nicotinamide</text>
        <dbReference type="Rhea" id="RHEA:23324"/>
        <dbReference type="Rhea" id="RHEA-COMP:11106"/>
        <dbReference type="Rhea" id="RHEA-COMP:11107"/>
        <dbReference type="ChEBI" id="CHEBI:17154"/>
        <dbReference type="ChEBI" id="CHEBI:57540"/>
        <dbReference type="ChEBI" id="CHEBI:76596"/>
        <dbReference type="ChEBI" id="CHEBI:82883"/>
        <dbReference type="ChEBI" id="CHEBI:85027"/>
        <dbReference type="EC" id="2.7.1.160"/>
    </reaction>
</comment>
<gene>
    <name evidence="8" type="ORF">DL546_008722</name>
</gene>
<dbReference type="InterPro" id="IPR042080">
    <property type="entry name" value="RNA_2'-PTrans_N"/>
</dbReference>
<evidence type="ECO:0000256" key="1">
    <source>
        <dbReference type="ARBA" id="ARBA00003343"/>
    </source>
</evidence>
<dbReference type="Gene3D" id="1.10.10.970">
    <property type="entry name" value="RNA 2'-phosphotransferase, Tpt1/KptA family, N-terminal domain"/>
    <property type="match status" value="1"/>
</dbReference>
<organism evidence="8 9">
    <name type="scientific">Coniochaeta pulveracea</name>
    <dbReference type="NCBI Taxonomy" id="177199"/>
    <lineage>
        <taxon>Eukaryota</taxon>
        <taxon>Fungi</taxon>
        <taxon>Dikarya</taxon>
        <taxon>Ascomycota</taxon>
        <taxon>Pezizomycotina</taxon>
        <taxon>Sordariomycetes</taxon>
        <taxon>Sordariomycetidae</taxon>
        <taxon>Coniochaetales</taxon>
        <taxon>Coniochaetaceae</taxon>
        <taxon>Coniochaeta</taxon>
    </lineage>
</organism>
<dbReference type="EC" id="2.7.1.160" evidence="3"/>
<evidence type="ECO:0000256" key="6">
    <source>
        <dbReference type="ARBA" id="ARBA00047949"/>
    </source>
</evidence>
<feature type="region of interest" description="Disordered" evidence="7">
    <location>
        <begin position="45"/>
        <end position="83"/>
    </location>
</feature>
<keyword evidence="9" id="KW-1185">Reference proteome</keyword>
<evidence type="ECO:0000256" key="7">
    <source>
        <dbReference type="SAM" id="MobiDB-lite"/>
    </source>
</evidence>
<evidence type="ECO:0000256" key="5">
    <source>
        <dbReference type="ARBA" id="ARBA00023027"/>
    </source>
</evidence>
<sequence length="351" mass="38042">MLKSLQLPTLARAINSLRAQHTPYPPKRNLSSTSFSHPQRAHLHLTTMDQSPTNNSRNHSNRRGGRSRGGHGGGGGGGPNRDVQLSKALSKLLRHQAESAGVQLDREGFAALDRVLAWGPIKSLKPSFSEIQSAVRDSDKQRFALKPKDPAQTDSEDPADWLIRANQGHSIKLESEALLRPIVLDVKEVGVGAEGEGAEEGKGPVPVPETVVHGTYFAFWPGIVESGGLRVMGRQHVHCSIGLPEEGKEVVSGMRRDAELLVYIDVERSIREAGMKWWMSENGVVLTEGVEENGVGGLVPSRFFKKVVGRKKDVGVLWEDGEKKADLPADLKVVVPVGKGGRGGRGGRRGR</sequence>
<dbReference type="Pfam" id="PF01885">
    <property type="entry name" value="PTS_2-RNA"/>
    <property type="match status" value="1"/>
</dbReference>
<dbReference type="PANTHER" id="PTHR12684:SF2">
    <property type="entry name" value="TRNA 2'-PHOSPHOTRANSFERASE 1"/>
    <property type="match status" value="1"/>
</dbReference>
<comment type="similarity">
    <text evidence="2">Belongs to the KptA/TPT1 family.</text>
</comment>
<dbReference type="STRING" id="177199.A0A420YJQ8"/>
<evidence type="ECO:0000313" key="8">
    <source>
        <dbReference type="EMBL" id="RKU48100.1"/>
    </source>
</evidence>
<dbReference type="SUPFAM" id="SSF56399">
    <property type="entry name" value="ADP-ribosylation"/>
    <property type="match status" value="1"/>
</dbReference>
<name>A0A420YJQ8_9PEZI</name>
<accession>A0A420YJQ8</accession>
<dbReference type="OrthoDB" id="419694at2759"/>
<dbReference type="AlphaFoldDB" id="A0A420YJQ8"/>